<evidence type="ECO:0000256" key="1">
    <source>
        <dbReference type="SAM" id="SignalP"/>
    </source>
</evidence>
<accession>H1VWW6</accession>
<feature type="chain" id="PRO_5003555461" evidence="1">
    <location>
        <begin position="20"/>
        <end position="73"/>
    </location>
</feature>
<dbReference type="Proteomes" id="UP000007174">
    <property type="component" value="Unassembled WGS sequence"/>
</dbReference>
<evidence type="ECO:0000313" key="2">
    <source>
        <dbReference type="EMBL" id="CCF44728.1"/>
    </source>
</evidence>
<reference evidence="3" key="1">
    <citation type="journal article" date="2012" name="Nat. Genet.">
        <title>Lifestyle transitions in plant pathogenic Colletotrichum fungi deciphered by genome and transcriptome analyses.</title>
        <authorList>
            <person name="O'Connell R.J."/>
            <person name="Thon M.R."/>
            <person name="Hacquard S."/>
            <person name="Amyotte S.G."/>
            <person name="Kleemann J."/>
            <person name="Torres M.F."/>
            <person name="Damm U."/>
            <person name="Buiate E.A."/>
            <person name="Epstein L."/>
            <person name="Alkan N."/>
            <person name="Altmueller J."/>
            <person name="Alvarado-Balderrama L."/>
            <person name="Bauser C.A."/>
            <person name="Becker C."/>
            <person name="Birren B.W."/>
            <person name="Chen Z."/>
            <person name="Choi J."/>
            <person name="Crouch J.A."/>
            <person name="Duvick J.P."/>
            <person name="Farman M.A."/>
            <person name="Gan P."/>
            <person name="Heiman D."/>
            <person name="Henrissat B."/>
            <person name="Howard R.J."/>
            <person name="Kabbage M."/>
            <person name="Koch C."/>
            <person name="Kracher B."/>
            <person name="Kubo Y."/>
            <person name="Law A.D."/>
            <person name="Lebrun M.-H."/>
            <person name="Lee Y.-H."/>
            <person name="Miyara I."/>
            <person name="Moore N."/>
            <person name="Neumann U."/>
            <person name="Nordstroem K."/>
            <person name="Panaccione D.G."/>
            <person name="Panstruga R."/>
            <person name="Place M."/>
            <person name="Proctor R.H."/>
            <person name="Prusky D."/>
            <person name="Rech G."/>
            <person name="Reinhardt R."/>
            <person name="Rollins J.A."/>
            <person name="Rounsley S."/>
            <person name="Schardl C.L."/>
            <person name="Schwartz D.C."/>
            <person name="Shenoy N."/>
            <person name="Shirasu K."/>
            <person name="Sikhakolli U.R."/>
            <person name="Stueber K."/>
            <person name="Sukno S.A."/>
            <person name="Sweigard J.A."/>
            <person name="Takano Y."/>
            <person name="Takahara H."/>
            <person name="Trail F."/>
            <person name="van der Does H.C."/>
            <person name="Voll L.M."/>
            <person name="Will I."/>
            <person name="Young S."/>
            <person name="Zeng Q."/>
            <person name="Zhang J."/>
            <person name="Zhou S."/>
            <person name="Dickman M.B."/>
            <person name="Schulze-Lefert P."/>
            <person name="Ver Loren van Themaat E."/>
            <person name="Ma L.-J."/>
            <person name="Vaillancourt L.J."/>
        </authorList>
    </citation>
    <scope>NUCLEOTIDE SEQUENCE [LARGE SCALE GENOMIC DNA]</scope>
    <source>
        <strain evidence="3">IMI 349063</strain>
    </source>
</reference>
<organism evidence="2 3">
    <name type="scientific">Colletotrichum higginsianum (strain IMI 349063)</name>
    <name type="common">Crucifer anthracnose fungus</name>
    <dbReference type="NCBI Taxonomy" id="759273"/>
    <lineage>
        <taxon>Eukaryota</taxon>
        <taxon>Fungi</taxon>
        <taxon>Dikarya</taxon>
        <taxon>Ascomycota</taxon>
        <taxon>Pezizomycotina</taxon>
        <taxon>Sordariomycetes</taxon>
        <taxon>Hypocreomycetidae</taxon>
        <taxon>Glomerellales</taxon>
        <taxon>Glomerellaceae</taxon>
        <taxon>Colletotrichum</taxon>
        <taxon>Colletotrichum destructivum species complex</taxon>
    </lineage>
</organism>
<feature type="non-terminal residue" evidence="2">
    <location>
        <position position="1"/>
    </location>
</feature>
<dbReference type="HOGENOM" id="CLU_2711546_0_0_1"/>
<name>H1VWW6_COLHI</name>
<dbReference type="EMBL" id="CACQ02007125">
    <property type="protein sequence ID" value="CCF44728.1"/>
    <property type="molecule type" value="Genomic_DNA"/>
</dbReference>
<sequence length="73" mass="7815">VHLLFLTLRVLHLTVRTESKELPGNAVLGKPSRCSPIDRMGCAMAGPLGAAESIGCTVARLQSLVRSPIQTFE</sequence>
<gene>
    <name evidence="2" type="ORF">CH063_14029</name>
</gene>
<feature type="signal peptide" evidence="1">
    <location>
        <begin position="1"/>
        <end position="19"/>
    </location>
</feature>
<dbReference type="AlphaFoldDB" id="H1VWW6"/>
<evidence type="ECO:0000313" key="3">
    <source>
        <dbReference type="Proteomes" id="UP000007174"/>
    </source>
</evidence>
<proteinExistence type="predicted"/>
<protein>
    <submittedName>
        <fullName evidence="2">Uncharacterized protein</fullName>
    </submittedName>
</protein>
<keyword evidence="1" id="KW-0732">Signal</keyword>